<accession>A0A7K7M6A5</accession>
<feature type="coiled-coil region" evidence="9">
    <location>
        <begin position="280"/>
        <end position="307"/>
    </location>
</feature>
<feature type="compositionally biased region" description="Basic and acidic residues" evidence="10">
    <location>
        <begin position="675"/>
        <end position="684"/>
    </location>
</feature>
<evidence type="ECO:0000256" key="9">
    <source>
        <dbReference type="SAM" id="Coils"/>
    </source>
</evidence>
<evidence type="ECO:0000256" key="8">
    <source>
        <dbReference type="ARBA" id="ARBA00023273"/>
    </source>
</evidence>
<dbReference type="Proteomes" id="UP000540762">
    <property type="component" value="Unassembled WGS sequence"/>
</dbReference>
<organism evidence="11 12">
    <name type="scientific">Brachypodius melanocephalos</name>
    <name type="common">black-headed bulbul</name>
    <dbReference type="NCBI Taxonomy" id="3235156"/>
    <lineage>
        <taxon>Eukaryota</taxon>
        <taxon>Metazoa</taxon>
        <taxon>Chordata</taxon>
        <taxon>Craniata</taxon>
        <taxon>Vertebrata</taxon>
        <taxon>Euteleostomi</taxon>
        <taxon>Archelosauria</taxon>
        <taxon>Archosauria</taxon>
        <taxon>Dinosauria</taxon>
        <taxon>Saurischia</taxon>
        <taxon>Theropoda</taxon>
        <taxon>Coelurosauria</taxon>
        <taxon>Aves</taxon>
        <taxon>Neognathae</taxon>
        <taxon>Neoaves</taxon>
        <taxon>Telluraves</taxon>
        <taxon>Australaves</taxon>
        <taxon>Passeriformes</taxon>
        <taxon>Sylvioidea</taxon>
        <taxon>Pycnonotidae</taxon>
        <taxon>Brachypodius</taxon>
    </lineage>
</organism>
<evidence type="ECO:0000313" key="11">
    <source>
        <dbReference type="EMBL" id="NWZ38379.1"/>
    </source>
</evidence>
<evidence type="ECO:0000256" key="10">
    <source>
        <dbReference type="SAM" id="MobiDB-lite"/>
    </source>
</evidence>
<dbReference type="EMBL" id="VZSR01001342">
    <property type="protein sequence ID" value="NWZ38379.1"/>
    <property type="molecule type" value="Genomic_DNA"/>
</dbReference>
<comment type="caution">
    <text evidence="11">The sequence shown here is derived from an EMBL/GenBank/DDBJ whole genome shotgun (WGS) entry which is preliminary data.</text>
</comment>
<sequence>MRDGSLRAYPLSDKEVSVGALKDYWYLNVHDNDNGQIRGICLSHDGRCLVTCGGDGNIFTFDLWSEEELPEDLKVKIPPPRSGLEKEKGTEDITDPDAYTIEQYKQKKEYERKMKEAEEKKNKKREELNALRQDFVFLLQKNQELPKHMQLHREEFEMDHKIFEELDRQRLQRIQLLQKELAWENEKQLIGLQKLQTQFRDSLEFTLTVHAIQSNHQISTYSLRTVSEKYTQDKKHEDTKWEVLKEKRTALKETEQAREEIPRKTGHVHREVRKSTTRYIESRREKIRRLVEKYDALKAKIMKRRAEWHELYKNKPRDDYKNSKDAEEIKEARENIGCYRLKTATNYTLTEDDRISTEKKMMQLAILEDLIHEAKGNMNKEIVSLRDLKVSTIHEIKSLVKEVKSIQASLDVSEHLPIPLIPQLLPDEVPEKIVEYNSAVLLKFKEEQEAKAKLEEPLEGCPSSRAFRHVFLQTPPVEEGHPVAQPGDASAVVTEEQNAFEMEKVEPTEMELEILKREKIKNLYLQETLIKKINTLVINFDAELRLLRHKKLKMDMQMKSAALRCLTCCEELLILKKLEVHEDLLEEQICALINEQEVIQSKLKSCLAQMEDRKCEIVLLQEREKALYASFEASLGEDNEFADFLTNILKKEAEYVEKEVGREADEENGNEEKDDEKPDLKTDEENCGSENVVLDDSICPEGCSEDLFLNTIQLRQQRIRIEKALAEEKKVAADLKKEYDALAIKAKKIETSLDTTHRELEAFQWEKLHRLNELYVVVPLRLHQVHCLVDGEMPRDFSQTLVFTNQSLQYLRKRIVDQRNEKRMQRETHRKAKEQHKELLQDKKEMEKEIKQLEERCNLLMMEKFGRLVDFEAVQVHSVNIPMEQMKVRIMEKEYEHFVELKEWEDRIVVLQHQLTKLTRENTSKLHQLNRFCHEKHQLEMELESLMTGQGAEFESTRKADLKETARLESRLVHITCEVAFLREQIN</sequence>
<dbReference type="SUPFAM" id="SSF50998">
    <property type="entry name" value="Quinoprotein alcohol dehydrogenase-like"/>
    <property type="match status" value="1"/>
</dbReference>
<reference evidence="11 12" key="1">
    <citation type="submission" date="2019-09" db="EMBL/GenBank/DDBJ databases">
        <title>Bird 10,000 Genomes (B10K) Project - Family phase.</title>
        <authorList>
            <person name="Zhang G."/>
        </authorList>
    </citation>
    <scope>NUCLEOTIDE SEQUENCE [LARGE SCALE GENOMIC DNA]</scope>
    <source>
        <strain evidence="11">OUT-0037</strain>
        <tissue evidence="11">Liver</tissue>
    </source>
</reference>
<feature type="compositionally biased region" description="Acidic residues" evidence="10">
    <location>
        <begin position="664"/>
        <end position="674"/>
    </location>
</feature>
<keyword evidence="6 9" id="KW-0175">Coiled coil</keyword>
<dbReference type="PANTHER" id="PTHR14885:SF3">
    <property type="entry name" value="CILIA- AND FLAGELLA-ASSOCIATED PROTEIN 44"/>
    <property type="match status" value="1"/>
</dbReference>
<feature type="non-terminal residue" evidence="11">
    <location>
        <position position="1"/>
    </location>
</feature>
<protein>
    <submittedName>
        <fullName evidence="11">CFA44 protein</fullName>
    </submittedName>
</protein>
<feature type="coiled-coil region" evidence="9">
    <location>
        <begin position="718"/>
        <end position="752"/>
    </location>
</feature>
<evidence type="ECO:0000256" key="4">
    <source>
        <dbReference type="ARBA" id="ARBA00022574"/>
    </source>
</evidence>
<dbReference type="InterPro" id="IPR011047">
    <property type="entry name" value="Quinoprotein_ADH-like_sf"/>
</dbReference>
<dbReference type="PANTHER" id="PTHR14885">
    <property type="entry name" value="CILIA- AND FLAGELLA-ASSOCIATED PROTEIN 43-RELATED"/>
    <property type="match status" value="1"/>
</dbReference>
<name>A0A7K7M6A5_9PASS</name>
<feature type="coiled-coil region" evidence="9">
    <location>
        <begin position="100"/>
        <end position="141"/>
    </location>
</feature>
<keyword evidence="12" id="KW-1185">Reference proteome</keyword>
<dbReference type="GO" id="GO:0005856">
    <property type="term" value="C:cytoskeleton"/>
    <property type="evidence" value="ECO:0007669"/>
    <property type="project" value="UniProtKB-SubCell"/>
</dbReference>
<evidence type="ECO:0000256" key="1">
    <source>
        <dbReference type="ARBA" id="ARBA00004138"/>
    </source>
</evidence>
<feature type="region of interest" description="Disordered" evidence="10">
    <location>
        <begin position="659"/>
        <end position="686"/>
    </location>
</feature>
<keyword evidence="8" id="KW-0966">Cell projection</keyword>
<evidence type="ECO:0000256" key="6">
    <source>
        <dbReference type="ARBA" id="ARBA00023054"/>
    </source>
</evidence>
<feature type="non-terminal residue" evidence="11">
    <location>
        <position position="987"/>
    </location>
</feature>
<keyword evidence="4" id="KW-0853">WD repeat</keyword>
<feature type="region of interest" description="Disordered" evidence="10">
    <location>
        <begin position="253"/>
        <end position="274"/>
    </location>
</feature>
<keyword evidence="7" id="KW-0206">Cytoskeleton</keyword>
<feature type="compositionally biased region" description="Basic and acidic residues" evidence="10">
    <location>
        <begin position="253"/>
        <end position="263"/>
    </location>
</feature>
<comment type="subcellular location">
    <subcellularLocation>
        <location evidence="1">Cell projection</location>
        <location evidence="1">Cilium</location>
    </subcellularLocation>
    <subcellularLocation>
        <location evidence="2">Cytoplasm</location>
        <location evidence="2">Cytoskeleton</location>
    </subcellularLocation>
</comment>
<evidence type="ECO:0000256" key="5">
    <source>
        <dbReference type="ARBA" id="ARBA00022737"/>
    </source>
</evidence>
<keyword evidence="5" id="KW-0677">Repeat</keyword>
<gene>
    <name evidence="11" type="primary">Cfap44</name>
    <name evidence="11" type="ORF">BRAATR_R12583</name>
</gene>
<keyword evidence="3" id="KW-0963">Cytoplasm</keyword>
<dbReference type="AlphaFoldDB" id="A0A7K7M6A5"/>
<feature type="compositionally biased region" description="Basic residues" evidence="10">
    <location>
        <begin position="264"/>
        <end position="274"/>
    </location>
</feature>
<evidence type="ECO:0000256" key="7">
    <source>
        <dbReference type="ARBA" id="ARBA00023212"/>
    </source>
</evidence>
<dbReference type="GO" id="GO:0005929">
    <property type="term" value="C:cilium"/>
    <property type="evidence" value="ECO:0007669"/>
    <property type="project" value="UniProtKB-SubCell"/>
</dbReference>
<evidence type="ECO:0000256" key="2">
    <source>
        <dbReference type="ARBA" id="ARBA00004245"/>
    </source>
</evidence>
<evidence type="ECO:0000256" key="3">
    <source>
        <dbReference type="ARBA" id="ARBA00022490"/>
    </source>
</evidence>
<feature type="coiled-coil region" evidence="9">
    <location>
        <begin position="815"/>
        <end position="863"/>
    </location>
</feature>
<proteinExistence type="predicted"/>
<evidence type="ECO:0000313" key="12">
    <source>
        <dbReference type="Proteomes" id="UP000540762"/>
    </source>
</evidence>